<keyword evidence="1" id="KW-0472">Membrane</keyword>
<comment type="caution">
    <text evidence="2">The sequence shown here is derived from an EMBL/GenBank/DDBJ whole genome shotgun (WGS) entry which is preliminary data.</text>
</comment>
<dbReference type="EMBL" id="JAUHHV010000001">
    <property type="protein sequence ID" value="KAK1437490.1"/>
    <property type="molecule type" value="Genomic_DNA"/>
</dbReference>
<evidence type="ECO:0000256" key="1">
    <source>
        <dbReference type="SAM" id="Phobius"/>
    </source>
</evidence>
<organism evidence="2 3">
    <name type="scientific">Tagetes erecta</name>
    <name type="common">African marigold</name>
    <dbReference type="NCBI Taxonomy" id="13708"/>
    <lineage>
        <taxon>Eukaryota</taxon>
        <taxon>Viridiplantae</taxon>
        <taxon>Streptophyta</taxon>
        <taxon>Embryophyta</taxon>
        <taxon>Tracheophyta</taxon>
        <taxon>Spermatophyta</taxon>
        <taxon>Magnoliopsida</taxon>
        <taxon>eudicotyledons</taxon>
        <taxon>Gunneridae</taxon>
        <taxon>Pentapetalae</taxon>
        <taxon>asterids</taxon>
        <taxon>campanulids</taxon>
        <taxon>Asterales</taxon>
        <taxon>Asteraceae</taxon>
        <taxon>Asteroideae</taxon>
        <taxon>Heliantheae alliance</taxon>
        <taxon>Tageteae</taxon>
        <taxon>Tagetes</taxon>
    </lineage>
</organism>
<evidence type="ECO:0000313" key="3">
    <source>
        <dbReference type="Proteomes" id="UP001229421"/>
    </source>
</evidence>
<proteinExistence type="predicted"/>
<reference evidence="2" key="1">
    <citation type="journal article" date="2023" name="bioRxiv">
        <title>Improved chromosome-level genome assembly for marigold (Tagetes erecta).</title>
        <authorList>
            <person name="Jiang F."/>
            <person name="Yuan L."/>
            <person name="Wang S."/>
            <person name="Wang H."/>
            <person name="Xu D."/>
            <person name="Wang A."/>
            <person name="Fan W."/>
        </authorList>
    </citation>
    <scope>NUCLEOTIDE SEQUENCE</scope>
    <source>
        <strain evidence="2">WSJ</strain>
        <tissue evidence="2">Leaf</tissue>
    </source>
</reference>
<accession>A0AAD8P383</accession>
<evidence type="ECO:0000313" key="2">
    <source>
        <dbReference type="EMBL" id="KAK1437490.1"/>
    </source>
</evidence>
<feature type="transmembrane region" description="Helical" evidence="1">
    <location>
        <begin position="112"/>
        <end position="130"/>
    </location>
</feature>
<keyword evidence="1" id="KW-1133">Transmembrane helix</keyword>
<sequence>MITHPISGKLSEINLKSLLNISGKLRPPSAGDRPWKFDKQCELQHSLLLTMARRRRLISSSPWNQIHAATLPPGYNGPSSSPLHSPSGNCFPGWNPSTWPEPSSDVDSSYEMVTTIAVVALALVFNYWALSMLLLHERQTADEGSSCGKLENGN</sequence>
<dbReference type="Proteomes" id="UP001229421">
    <property type="component" value="Unassembled WGS sequence"/>
</dbReference>
<dbReference type="AlphaFoldDB" id="A0AAD8P383"/>
<keyword evidence="1" id="KW-0812">Transmembrane</keyword>
<protein>
    <submittedName>
        <fullName evidence="2">Uncharacterized protein</fullName>
    </submittedName>
</protein>
<keyword evidence="3" id="KW-1185">Reference proteome</keyword>
<gene>
    <name evidence="2" type="ORF">QVD17_03281</name>
</gene>
<name>A0AAD8P383_TARER</name>